<comment type="caution">
    <text evidence="3">The sequence shown here is derived from an EMBL/GenBank/DDBJ whole genome shotgun (WGS) entry which is preliminary data.</text>
</comment>
<dbReference type="Proteomes" id="UP000745764">
    <property type="component" value="Unassembled WGS sequence"/>
</dbReference>
<name>A0A9N8KIA5_9PEZI</name>
<organism evidence="3 4">
    <name type="scientific">Aureobasidium uvarum</name>
    <dbReference type="NCBI Taxonomy" id="2773716"/>
    <lineage>
        <taxon>Eukaryota</taxon>
        <taxon>Fungi</taxon>
        <taxon>Dikarya</taxon>
        <taxon>Ascomycota</taxon>
        <taxon>Pezizomycotina</taxon>
        <taxon>Dothideomycetes</taxon>
        <taxon>Dothideomycetidae</taxon>
        <taxon>Dothideales</taxon>
        <taxon>Saccotheciaceae</taxon>
        <taxon>Aureobasidium</taxon>
    </lineage>
</organism>
<evidence type="ECO:0000313" key="4">
    <source>
        <dbReference type="Proteomes" id="UP000745764"/>
    </source>
</evidence>
<dbReference type="PANTHER" id="PTHR28083:SF1">
    <property type="entry name" value="GOOD FOR FULL DBP5 ACTIVITY PROTEIN 2"/>
    <property type="match status" value="1"/>
</dbReference>
<reference evidence="3" key="1">
    <citation type="submission" date="2020-06" db="EMBL/GenBank/DDBJ databases">
        <authorList>
            <person name="Onetto C."/>
        </authorList>
    </citation>
    <scope>NUCLEOTIDE SEQUENCE</scope>
</reference>
<gene>
    <name evidence="3" type="ORF">AWRI4620_LOCUS2787</name>
</gene>
<dbReference type="Gene3D" id="3.30.420.10">
    <property type="entry name" value="Ribonuclease H-like superfamily/Ribonuclease H"/>
    <property type="match status" value="1"/>
</dbReference>
<feature type="coiled-coil region" evidence="1">
    <location>
        <begin position="74"/>
        <end position="101"/>
    </location>
</feature>
<dbReference type="OrthoDB" id="5953249at2759"/>
<evidence type="ECO:0000313" key="3">
    <source>
        <dbReference type="EMBL" id="CAD0108532.1"/>
    </source>
</evidence>
<dbReference type="AlphaFoldDB" id="A0A9N8KIA5"/>
<dbReference type="InterPro" id="IPR012337">
    <property type="entry name" value="RNaseH-like_sf"/>
</dbReference>
<protein>
    <recommendedName>
        <fullName evidence="2">Gfd2/YDR514C-like C-terminal domain-containing protein</fullName>
    </recommendedName>
</protein>
<dbReference type="Pfam" id="PF21762">
    <property type="entry name" value="DEDDh_C"/>
    <property type="match status" value="1"/>
</dbReference>
<dbReference type="InterPro" id="IPR048519">
    <property type="entry name" value="Gfd2/YDR514C-like_C"/>
</dbReference>
<feature type="domain" description="Gfd2/YDR514C-like C-terminal" evidence="2">
    <location>
        <begin position="122"/>
        <end position="315"/>
    </location>
</feature>
<keyword evidence="4" id="KW-1185">Reference proteome</keyword>
<dbReference type="GO" id="GO:0005634">
    <property type="term" value="C:nucleus"/>
    <property type="evidence" value="ECO:0007669"/>
    <property type="project" value="TreeGrafter"/>
</dbReference>
<dbReference type="SUPFAM" id="SSF53098">
    <property type="entry name" value="Ribonuclease H-like"/>
    <property type="match status" value="1"/>
</dbReference>
<accession>A0A9N8KIA5</accession>
<dbReference type="EMBL" id="CAINUL010000003">
    <property type="protein sequence ID" value="CAD0108532.1"/>
    <property type="molecule type" value="Genomic_DNA"/>
</dbReference>
<sequence length="362" mass="41231">MPDSPEGSLVFPFEYSEHHLLRPHFLGKSSNKDDFEHLSNSAPHFTPLAAGETDPEHISYFRKDMDAAVDAGKNKGKAKAAKEATQEVRNAQQQNMRRQVERTQVALGLAPPSEDNPDLDIIYIAVDVESYERNHNMITEVGFATLDTRDLKGIPHGDAGKDWHKFIRARHFRINEYKHYTNSEFVRGCPDQFEFGESEFVDLKDMPRMIASCFKHPYSAKDAHSINEEERAKRTIVFLGHDTKQDVAYLRKLGYDPSNLANLYEIQDTAAMWRAVTSEQSTRGLSHIMYTLELESWNTHNAGNDAVYTVHAMIGICIKDLQKKAVSTNDDDEGGVSLLPEKKVNVDKEIKKITKKFVEWEM</sequence>
<evidence type="ECO:0000256" key="1">
    <source>
        <dbReference type="SAM" id="Coils"/>
    </source>
</evidence>
<dbReference type="InterPro" id="IPR040151">
    <property type="entry name" value="Gfd2/YDR514C-like"/>
</dbReference>
<dbReference type="GO" id="GO:0003676">
    <property type="term" value="F:nucleic acid binding"/>
    <property type="evidence" value="ECO:0007669"/>
    <property type="project" value="InterPro"/>
</dbReference>
<evidence type="ECO:0000259" key="2">
    <source>
        <dbReference type="Pfam" id="PF21762"/>
    </source>
</evidence>
<dbReference type="PANTHER" id="PTHR28083">
    <property type="entry name" value="GOOD FOR FULL DBP5 ACTIVITY PROTEIN 2"/>
    <property type="match status" value="1"/>
</dbReference>
<dbReference type="InterPro" id="IPR036397">
    <property type="entry name" value="RNaseH_sf"/>
</dbReference>
<proteinExistence type="predicted"/>
<keyword evidence="1" id="KW-0175">Coiled coil</keyword>